<dbReference type="InterPro" id="IPR003599">
    <property type="entry name" value="Ig_sub"/>
</dbReference>
<dbReference type="PROSITE" id="PS50835">
    <property type="entry name" value="IG_LIKE"/>
    <property type="match status" value="2"/>
</dbReference>
<reference evidence="4" key="2">
    <citation type="submission" date="2025-09" db="UniProtKB">
        <authorList>
            <consortium name="Ensembl"/>
        </authorList>
    </citation>
    <scope>IDENTIFICATION</scope>
</reference>
<protein>
    <recommendedName>
        <fullName evidence="3">Ig-like domain-containing protein</fullName>
    </recommendedName>
</protein>
<keyword evidence="5" id="KW-1185">Reference proteome</keyword>
<keyword evidence="1" id="KW-0812">Transmembrane</keyword>
<dbReference type="InterPro" id="IPR013783">
    <property type="entry name" value="Ig-like_fold"/>
</dbReference>
<dbReference type="GO" id="GO:0042289">
    <property type="term" value="F:MHC class II protein binding"/>
    <property type="evidence" value="ECO:0007669"/>
    <property type="project" value="TreeGrafter"/>
</dbReference>
<feature type="chain" id="PRO_5034962576" description="Ig-like domain-containing protein" evidence="2">
    <location>
        <begin position="20"/>
        <end position="503"/>
    </location>
</feature>
<reference evidence="4" key="1">
    <citation type="submission" date="2025-08" db="UniProtKB">
        <authorList>
            <consortium name="Ensembl"/>
        </authorList>
    </citation>
    <scope>IDENTIFICATION</scope>
</reference>
<dbReference type="SMART" id="SM00409">
    <property type="entry name" value="IG"/>
    <property type="match status" value="3"/>
</dbReference>
<evidence type="ECO:0000313" key="5">
    <source>
        <dbReference type="Proteomes" id="UP000694523"/>
    </source>
</evidence>
<dbReference type="Ensembl" id="ENSNMLT00000046224.1">
    <property type="protein sequence ID" value="ENSNMLP00000041586.1"/>
    <property type="gene ID" value="ENSNMLG00000025452.1"/>
</dbReference>
<dbReference type="Gene3D" id="2.60.40.10">
    <property type="entry name" value="Immunoglobulins"/>
    <property type="match status" value="1"/>
</dbReference>
<dbReference type="GO" id="GO:0009897">
    <property type="term" value="C:external side of plasma membrane"/>
    <property type="evidence" value="ECO:0007669"/>
    <property type="project" value="TreeGrafter"/>
</dbReference>
<organism evidence="4 5">
    <name type="scientific">Neogobius melanostomus</name>
    <name type="common">round goby</name>
    <dbReference type="NCBI Taxonomy" id="47308"/>
    <lineage>
        <taxon>Eukaryota</taxon>
        <taxon>Metazoa</taxon>
        <taxon>Chordata</taxon>
        <taxon>Craniata</taxon>
        <taxon>Vertebrata</taxon>
        <taxon>Euteleostomi</taxon>
        <taxon>Actinopterygii</taxon>
        <taxon>Neopterygii</taxon>
        <taxon>Teleostei</taxon>
        <taxon>Neoteleostei</taxon>
        <taxon>Acanthomorphata</taxon>
        <taxon>Gobiaria</taxon>
        <taxon>Gobiiformes</taxon>
        <taxon>Gobioidei</taxon>
        <taxon>Gobiidae</taxon>
        <taxon>Benthophilinae</taxon>
        <taxon>Neogobiini</taxon>
        <taxon>Neogobius</taxon>
    </lineage>
</organism>
<dbReference type="GO" id="GO:1990782">
    <property type="term" value="F:protein tyrosine kinase binding"/>
    <property type="evidence" value="ECO:0007669"/>
    <property type="project" value="TreeGrafter"/>
</dbReference>
<dbReference type="PANTHER" id="PTHR11422">
    <property type="entry name" value="T-CELL SURFACE GLYCOPROTEIN CD4"/>
    <property type="match status" value="1"/>
</dbReference>
<feature type="transmembrane region" description="Helical" evidence="1">
    <location>
        <begin position="413"/>
        <end position="436"/>
    </location>
</feature>
<feature type="domain" description="Ig-like" evidence="3">
    <location>
        <begin position="2"/>
        <end position="118"/>
    </location>
</feature>
<dbReference type="Proteomes" id="UP000694523">
    <property type="component" value="Unplaced"/>
</dbReference>
<dbReference type="InterPro" id="IPR007110">
    <property type="entry name" value="Ig-like_dom"/>
</dbReference>
<dbReference type="GO" id="GO:0042110">
    <property type="term" value="P:T cell activation"/>
    <property type="evidence" value="ECO:0007669"/>
    <property type="project" value="TreeGrafter"/>
</dbReference>
<dbReference type="SUPFAM" id="SSF48726">
    <property type="entry name" value="Immunoglobulin"/>
    <property type="match status" value="1"/>
</dbReference>
<dbReference type="AlphaFoldDB" id="A0A8C6UZT2"/>
<dbReference type="InterPro" id="IPR036179">
    <property type="entry name" value="Ig-like_dom_sf"/>
</dbReference>
<feature type="signal peptide" evidence="2">
    <location>
        <begin position="1"/>
        <end position="19"/>
    </location>
</feature>
<evidence type="ECO:0000259" key="3">
    <source>
        <dbReference type="PROSITE" id="PS50835"/>
    </source>
</evidence>
<dbReference type="GO" id="GO:0035723">
    <property type="term" value="P:interleukin-15-mediated signaling pathway"/>
    <property type="evidence" value="ECO:0007669"/>
    <property type="project" value="TreeGrafter"/>
</dbReference>
<keyword evidence="1" id="KW-0472">Membrane</keyword>
<dbReference type="PANTHER" id="PTHR11422:SF3">
    <property type="entry name" value="G6F-LIKE PROTEIN"/>
    <property type="match status" value="1"/>
</dbReference>
<keyword evidence="2" id="KW-0732">Signal</keyword>
<accession>A0A8C6UZT2</accession>
<evidence type="ECO:0000256" key="1">
    <source>
        <dbReference type="SAM" id="Phobius"/>
    </source>
</evidence>
<sequence>APNSFLTFLTLCFVFSSEWNDVTVVREGTVATLVCIDETATGAVSVNWMAKPLGTARFKLVLSANERKELSTGASKHSVQLTDHNFQDTGVFSLRFRPERDDGGLYMCLVKRRLKVLKERFILLAVLTVRVVPLFPVPQNSTLRLIASVHPELGISQIIWVTPGAISLKTEKITNFGTISKLPLVQSSDDGAYVCMVYPKGNSSSAFFAFNVDVKVDGRFTQCISHLLDFFFGQQATRSPLLPWPTPSSPSPAPMSWGLCATHPKLVHQYDRWRGFMREGHGNFSFLLTPGTKDGGLYKCEVYKNDNTFSLLTLLTVVKVKTRQRSSKLELDCRYSELSQVQSAVWTFQNQSHRLPKESSLGSITTSVPLPVRADRAGNYTCVLQLKNGQTVRATHTVTLPPRESAGVSDPSLLPSLSALLLVVPLVALVVGAFLWRRRHGSDRGIEQSLSVRSGETENIYENPEDMRQAPPQGSVYMVSFCVVPYYTLHGEFLCFNFIYRLL</sequence>
<name>A0A8C6UZT2_9GOBI</name>
<dbReference type="GO" id="GO:0045121">
    <property type="term" value="C:membrane raft"/>
    <property type="evidence" value="ECO:0007669"/>
    <property type="project" value="TreeGrafter"/>
</dbReference>
<proteinExistence type="predicted"/>
<feature type="domain" description="Ig-like" evidence="3">
    <location>
        <begin position="326"/>
        <end position="399"/>
    </location>
</feature>
<keyword evidence="1" id="KW-1133">Transmembrane helix</keyword>
<evidence type="ECO:0000313" key="4">
    <source>
        <dbReference type="Ensembl" id="ENSNMLP00000041586.1"/>
    </source>
</evidence>
<evidence type="ECO:0000256" key="2">
    <source>
        <dbReference type="SAM" id="SignalP"/>
    </source>
</evidence>
<dbReference type="GO" id="GO:0070374">
    <property type="term" value="P:positive regulation of ERK1 and ERK2 cascade"/>
    <property type="evidence" value="ECO:0007669"/>
    <property type="project" value="TreeGrafter"/>
</dbReference>